<dbReference type="PANTHER" id="PTHR35201:SF4">
    <property type="entry name" value="BETA-PINACENE SYNTHASE-RELATED"/>
    <property type="match status" value="1"/>
</dbReference>
<proteinExistence type="inferred from homology"/>
<reference evidence="5 6" key="1">
    <citation type="submission" date="2024-01" db="EMBL/GenBank/DDBJ databases">
        <authorList>
            <person name="Allen C."/>
            <person name="Tagirdzhanova G."/>
        </authorList>
    </citation>
    <scope>NUCLEOTIDE SEQUENCE [LARGE SCALE GENOMIC DNA]</scope>
</reference>
<keyword evidence="6" id="KW-1185">Reference proteome</keyword>
<name>A0ABP0CY27_9PEZI</name>
<dbReference type="InterPro" id="IPR034686">
    <property type="entry name" value="Terpene_cyclase-like_2"/>
</dbReference>
<evidence type="ECO:0000313" key="5">
    <source>
        <dbReference type="EMBL" id="CAK7235820.1"/>
    </source>
</evidence>
<dbReference type="SUPFAM" id="SSF48576">
    <property type="entry name" value="Terpenoid synthases"/>
    <property type="match status" value="1"/>
</dbReference>
<evidence type="ECO:0000256" key="1">
    <source>
        <dbReference type="ARBA" id="ARBA00001946"/>
    </source>
</evidence>
<keyword evidence="4" id="KW-0479">Metal-binding</keyword>
<accession>A0ABP0CY27</accession>
<evidence type="ECO:0000256" key="3">
    <source>
        <dbReference type="ARBA" id="ARBA00022842"/>
    </source>
</evidence>
<gene>
    <name evidence="5" type="ORF">SBRCBS47491_009424</name>
</gene>
<dbReference type="Proteomes" id="UP001642406">
    <property type="component" value="Unassembled WGS sequence"/>
</dbReference>
<evidence type="ECO:0000256" key="2">
    <source>
        <dbReference type="ARBA" id="ARBA00006333"/>
    </source>
</evidence>
<keyword evidence="3 4" id="KW-0460">Magnesium</keyword>
<evidence type="ECO:0000256" key="4">
    <source>
        <dbReference type="RuleBase" id="RU366034"/>
    </source>
</evidence>
<dbReference type="Pfam" id="PF19086">
    <property type="entry name" value="Terpene_syn_C_2"/>
    <property type="match status" value="1"/>
</dbReference>
<evidence type="ECO:0000313" key="6">
    <source>
        <dbReference type="Proteomes" id="UP001642406"/>
    </source>
</evidence>
<organism evidence="5 6">
    <name type="scientific">Sporothrix bragantina</name>
    <dbReference type="NCBI Taxonomy" id="671064"/>
    <lineage>
        <taxon>Eukaryota</taxon>
        <taxon>Fungi</taxon>
        <taxon>Dikarya</taxon>
        <taxon>Ascomycota</taxon>
        <taxon>Pezizomycotina</taxon>
        <taxon>Sordariomycetes</taxon>
        <taxon>Sordariomycetidae</taxon>
        <taxon>Ophiostomatales</taxon>
        <taxon>Ophiostomataceae</taxon>
        <taxon>Sporothrix</taxon>
    </lineage>
</organism>
<dbReference type="InterPro" id="IPR008949">
    <property type="entry name" value="Isoprenoid_synthase_dom_sf"/>
</dbReference>
<protein>
    <recommendedName>
        <fullName evidence="4">Terpene synthase</fullName>
        <ecNumber evidence="4">4.2.3.-</ecNumber>
    </recommendedName>
</protein>
<comment type="similarity">
    <text evidence="2 4">Belongs to the terpene synthase family.</text>
</comment>
<dbReference type="EC" id="4.2.3.-" evidence="4"/>
<dbReference type="Gene3D" id="1.10.600.10">
    <property type="entry name" value="Farnesyl Diphosphate Synthase"/>
    <property type="match status" value="1"/>
</dbReference>
<keyword evidence="4" id="KW-0456">Lyase</keyword>
<dbReference type="EMBL" id="CAWUHC010000147">
    <property type="protein sequence ID" value="CAK7235820.1"/>
    <property type="molecule type" value="Genomic_DNA"/>
</dbReference>
<comment type="cofactor">
    <cofactor evidence="1 4">
        <name>Mg(2+)</name>
        <dbReference type="ChEBI" id="CHEBI:18420"/>
    </cofactor>
</comment>
<dbReference type="PANTHER" id="PTHR35201">
    <property type="entry name" value="TERPENE SYNTHASE"/>
    <property type="match status" value="1"/>
</dbReference>
<sequence>MAYPRHSPDHYRIGCDLINLFFVVEDGTDDDTPDVVAERMGLVKAAMRSPELPRPHDEWLGVEIARQFWSNASPQMRPSTAFRFLSSFYQYLDAIVTEATDRAAEAHAKMTPVYTLDSYMNLRRRTVGGQPSYVVTELALGHLDEVAVTEAVTSLAMNELSTIVTDMILIGNDLVSYKKERSSGAVHNIVTVVLKNPPASATWPKNAPPTIHSVQNAMDWVAAYHDELAYQFFVLYEQVTTGKASDAAKEYAYGLGNWVRANDQWSFESCRYFGTHGAEVQKTRTVELLPLGP</sequence>
<comment type="caution">
    <text evidence="5">The sequence shown here is derived from an EMBL/GenBank/DDBJ whole genome shotgun (WGS) entry which is preliminary data.</text>
</comment>